<dbReference type="InterPro" id="IPR036770">
    <property type="entry name" value="Ankyrin_rpt-contain_sf"/>
</dbReference>
<feature type="repeat" description="ANK" evidence="3">
    <location>
        <begin position="303"/>
        <end position="335"/>
    </location>
</feature>
<dbReference type="Proteomes" id="UP001628179">
    <property type="component" value="Unassembled WGS sequence"/>
</dbReference>
<reference evidence="5 6" key="1">
    <citation type="submission" date="2024-09" db="EMBL/GenBank/DDBJ databases">
        <title>Itraconazole resistance in Madurella fahalii resulting from another homologue of gene encoding cytochrome P450 14-alpha sterol demethylase (CYP51).</title>
        <authorList>
            <person name="Yoshioka I."/>
            <person name="Fahal A.H."/>
            <person name="Kaneko S."/>
            <person name="Yaguchi T."/>
        </authorList>
    </citation>
    <scope>NUCLEOTIDE SEQUENCE [LARGE SCALE GENOMIC DNA]</scope>
    <source>
        <strain evidence="5 6">IFM 68171</strain>
    </source>
</reference>
<comment type="caution">
    <text evidence="5">The sequence shown here is derived from an EMBL/GenBank/DDBJ whole genome shotgun (WGS) entry which is preliminary data.</text>
</comment>
<keyword evidence="2 3" id="KW-0040">ANK repeat</keyword>
<evidence type="ECO:0000259" key="4">
    <source>
        <dbReference type="Pfam" id="PF22939"/>
    </source>
</evidence>
<protein>
    <recommendedName>
        <fullName evidence="4">GPI inositol-deacylase winged helix domain-containing protein</fullName>
    </recommendedName>
</protein>
<feature type="repeat" description="ANK" evidence="3">
    <location>
        <begin position="253"/>
        <end position="285"/>
    </location>
</feature>
<keyword evidence="1" id="KW-0677">Repeat</keyword>
<evidence type="ECO:0000313" key="6">
    <source>
        <dbReference type="Proteomes" id="UP001628179"/>
    </source>
</evidence>
<evidence type="ECO:0000256" key="2">
    <source>
        <dbReference type="ARBA" id="ARBA00023043"/>
    </source>
</evidence>
<dbReference type="GeneID" id="98171088"/>
<dbReference type="EMBL" id="BAAFSV010000001">
    <property type="protein sequence ID" value="GAB1310133.1"/>
    <property type="molecule type" value="Genomic_DNA"/>
</dbReference>
<feature type="repeat" description="ANK" evidence="3">
    <location>
        <begin position="220"/>
        <end position="252"/>
    </location>
</feature>
<dbReference type="PANTHER" id="PTHR24171">
    <property type="entry name" value="ANKYRIN REPEAT DOMAIN-CONTAINING PROTEIN 39-RELATED"/>
    <property type="match status" value="1"/>
</dbReference>
<keyword evidence="6" id="KW-1185">Reference proteome</keyword>
<feature type="domain" description="GPI inositol-deacylase winged helix" evidence="4">
    <location>
        <begin position="12"/>
        <end position="88"/>
    </location>
</feature>
<evidence type="ECO:0000256" key="1">
    <source>
        <dbReference type="ARBA" id="ARBA00022737"/>
    </source>
</evidence>
<dbReference type="PROSITE" id="PS50297">
    <property type="entry name" value="ANK_REP_REGION"/>
    <property type="match status" value="3"/>
</dbReference>
<gene>
    <name evidence="5" type="ORF">MFIFM68171_00343</name>
</gene>
<evidence type="ECO:0000256" key="3">
    <source>
        <dbReference type="PROSITE-ProRule" id="PRU00023"/>
    </source>
</evidence>
<sequence>MERIQRQRGDMSRDAVLILSWIINARRQMTVPELQEALAVEIGKPALDKDNIPTAEHMIKACAPLVVIDEESNIIRLVHYTAQEYLERRQNVWFESAQADIARISVTYLSFAAFGSGISSSSEIPDKMDTYKLYHYAVENWGHHAREALSQGMEVPELVDFLQSDEKREAAWVMAHPPKFSFNRLPGQVTALHLVGYFGLYETAVLFLAQGYPPDAKNKDGRTPLWWAARNGQASVVELLLEKRPNLESKDSFGLTPLASAAKNGYADVVRLLLQKGAHPDSQAELDHQTQEPRSEGYWECEDRQTPLSWASMNGHEEAVGLLLRGKANLEVKDHNGATPLAWASRNGTTQSRVFCSITGLM</sequence>
<proteinExistence type="predicted"/>
<dbReference type="SMART" id="SM00248">
    <property type="entry name" value="ANK"/>
    <property type="match status" value="4"/>
</dbReference>
<name>A0ABQ0FXA8_9PEZI</name>
<dbReference type="SUPFAM" id="SSF48403">
    <property type="entry name" value="Ankyrin repeat"/>
    <property type="match status" value="1"/>
</dbReference>
<dbReference type="Pfam" id="PF12796">
    <property type="entry name" value="Ank_2"/>
    <property type="match status" value="2"/>
</dbReference>
<dbReference type="PANTHER" id="PTHR24171:SF8">
    <property type="entry name" value="BRCA1-ASSOCIATED RING DOMAIN PROTEIN 1"/>
    <property type="match status" value="1"/>
</dbReference>
<organism evidence="5 6">
    <name type="scientific">Madurella fahalii</name>
    <dbReference type="NCBI Taxonomy" id="1157608"/>
    <lineage>
        <taxon>Eukaryota</taxon>
        <taxon>Fungi</taxon>
        <taxon>Dikarya</taxon>
        <taxon>Ascomycota</taxon>
        <taxon>Pezizomycotina</taxon>
        <taxon>Sordariomycetes</taxon>
        <taxon>Sordariomycetidae</taxon>
        <taxon>Sordariales</taxon>
        <taxon>Sordariales incertae sedis</taxon>
        <taxon>Madurella</taxon>
    </lineage>
</organism>
<accession>A0ABQ0FXA8</accession>
<dbReference type="InterPro" id="IPR002110">
    <property type="entry name" value="Ankyrin_rpt"/>
</dbReference>
<dbReference type="RefSeq" id="XP_070911866.1">
    <property type="nucleotide sequence ID" value="XM_071055765.1"/>
</dbReference>
<dbReference type="Pfam" id="PF22939">
    <property type="entry name" value="WHD_GPIID"/>
    <property type="match status" value="1"/>
</dbReference>
<dbReference type="PRINTS" id="PR01415">
    <property type="entry name" value="ANKYRIN"/>
</dbReference>
<dbReference type="InterPro" id="IPR054471">
    <property type="entry name" value="GPIID_WHD"/>
</dbReference>
<evidence type="ECO:0000313" key="5">
    <source>
        <dbReference type="EMBL" id="GAB1310133.1"/>
    </source>
</evidence>
<dbReference type="PROSITE" id="PS50088">
    <property type="entry name" value="ANK_REPEAT"/>
    <property type="match status" value="3"/>
</dbReference>
<dbReference type="Gene3D" id="1.25.40.20">
    <property type="entry name" value="Ankyrin repeat-containing domain"/>
    <property type="match status" value="1"/>
</dbReference>